<evidence type="ECO:0000313" key="1">
    <source>
        <dbReference type="EMBL" id="TFL00595.1"/>
    </source>
</evidence>
<dbReference type="OrthoDB" id="63935at2759"/>
<gene>
    <name evidence="1" type="ORF">BDV98DRAFT_569269</name>
</gene>
<reference evidence="1 2" key="1">
    <citation type="journal article" date="2019" name="Nat. Ecol. Evol.">
        <title>Megaphylogeny resolves global patterns of mushroom evolution.</title>
        <authorList>
            <person name="Varga T."/>
            <person name="Krizsan K."/>
            <person name="Foldi C."/>
            <person name="Dima B."/>
            <person name="Sanchez-Garcia M."/>
            <person name="Sanchez-Ramirez S."/>
            <person name="Szollosi G.J."/>
            <person name="Szarkandi J.G."/>
            <person name="Papp V."/>
            <person name="Albert L."/>
            <person name="Andreopoulos W."/>
            <person name="Angelini C."/>
            <person name="Antonin V."/>
            <person name="Barry K.W."/>
            <person name="Bougher N.L."/>
            <person name="Buchanan P."/>
            <person name="Buyck B."/>
            <person name="Bense V."/>
            <person name="Catcheside P."/>
            <person name="Chovatia M."/>
            <person name="Cooper J."/>
            <person name="Damon W."/>
            <person name="Desjardin D."/>
            <person name="Finy P."/>
            <person name="Geml J."/>
            <person name="Haridas S."/>
            <person name="Hughes K."/>
            <person name="Justo A."/>
            <person name="Karasinski D."/>
            <person name="Kautmanova I."/>
            <person name="Kiss B."/>
            <person name="Kocsube S."/>
            <person name="Kotiranta H."/>
            <person name="LaButti K.M."/>
            <person name="Lechner B.E."/>
            <person name="Liimatainen K."/>
            <person name="Lipzen A."/>
            <person name="Lukacs Z."/>
            <person name="Mihaltcheva S."/>
            <person name="Morgado L.N."/>
            <person name="Niskanen T."/>
            <person name="Noordeloos M.E."/>
            <person name="Ohm R.A."/>
            <person name="Ortiz-Santana B."/>
            <person name="Ovrebo C."/>
            <person name="Racz N."/>
            <person name="Riley R."/>
            <person name="Savchenko A."/>
            <person name="Shiryaev A."/>
            <person name="Soop K."/>
            <person name="Spirin V."/>
            <person name="Szebenyi C."/>
            <person name="Tomsovsky M."/>
            <person name="Tulloss R.E."/>
            <person name="Uehling J."/>
            <person name="Grigoriev I.V."/>
            <person name="Vagvolgyi C."/>
            <person name="Papp T."/>
            <person name="Martin F.M."/>
            <person name="Miettinen O."/>
            <person name="Hibbett D.S."/>
            <person name="Nagy L.G."/>
        </authorList>
    </citation>
    <scope>NUCLEOTIDE SEQUENCE [LARGE SCALE GENOMIC DNA]</scope>
    <source>
        <strain evidence="1 2">CBS 309.79</strain>
    </source>
</reference>
<dbReference type="Proteomes" id="UP000305067">
    <property type="component" value="Unassembled WGS sequence"/>
</dbReference>
<dbReference type="PANTHER" id="PTHR15020">
    <property type="entry name" value="FLAVIN REDUCTASE-RELATED"/>
    <property type="match status" value="1"/>
</dbReference>
<dbReference type="SUPFAM" id="SSF51735">
    <property type="entry name" value="NAD(P)-binding Rossmann-fold domains"/>
    <property type="match status" value="1"/>
</dbReference>
<name>A0A5C3QEV6_9AGAR</name>
<accession>A0A5C3QEV6</accession>
<evidence type="ECO:0008006" key="3">
    <source>
        <dbReference type="Google" id="ProtNLM"/>
    </source>
</evidence>
<keyword evidence="2" id="KW-1185">Reference proteome</keyword>
<protein>
    <recommendedName>
        <fullName evidence="3">NAD(P)-binding domain-containing protein</fullName>
    </recommendedName>
</protein>
<dbReference type="EMBL" id="ML178828">
    <property type="protein sequence ID" value="TFL00595.1"/>
    <property type="molecule type" value="Genomic_DNA"/>
</dbReference>
<dbReference type="Gene3D" id="3.40.50.720">
    <property type="entry name" value="NAD(P)-binding Rossmann-like Domain"/>
    <property type="match status" value="1"/>
</dbReference>
<dbReference type="PANTHER" id="PTHR15020:SF50">
    <property type="entry name" value="UPF0659 PROTEIN YMR090W"/>
    <property type="match status" value="1"/>
</dbReference>
<evidence type="ECO:0000313" key="2">
    <source>
        <dbReference type="Proteomes" id="UP000305067"/>
    </source>
</evidence>
<dbReference type="InterPro" id="IPR036291">
    <property type="entry name" value="NAD(P)-bd_dom_sf"/>
</dbReference>
<dbReference type="STRING" id="1884261.A0A5C3QEV6"/>
<dbReference type="AlphaFoldDB" id="A0A5C3QEV6"/>
<sequence>MASLHPRQPPLRGTSEIKTYNPDFWNVLVIGGSRDVGFPTALAFLERAFTVTFLLRDKHVFDEDGTVQAFISAGALKLVEGSAFTEADVKKAWDAAMKHGAGPQRGIDVLTFTVAGSPKYAFSKAEASPPNVVTLAVQALLCGTRIASTPATRLILVTGAGALHESLSALPWSLRQLTLTTKAASNRDKLAAERLIAHAAGWTWDAVKHGVPEEERMMEGGKGWASRSGMPAEGSLTNLLVVRPLPLTDGECQGDKTKDERHGKDPYKVETLNVNNEWSISKKDVAHFIVKAATSKWEQYKNSAVYLGY</sequence>
<proteinExistence type="predicted"/>
<organism evidence="1 2">
    <name type="scientific">Pterulicium gracile</name>
    <dbReference type="NCBI Taxonomy" id="1884261"/>
    <lineage>
        <taxon>Eukaryota</taxon>
        <taxon>Fungi</taxon>
        <taxon>Dikarya</taxon>
        <taxon>Basidiomycota</taxon>
        <taxon>Agaricomycotina</taxon>
        <taxon>Agaricomycetes</taxon>
        <taxon>Agaricomycetidae</taxon>
        <taxon>Agaricales</taxon>
        <taxon>Pleurotineae</taxon>
        <taxon>Pterulaceae</taxon>
        <taxon>Pterulicium</taxon>
    </lineage>
</organism>